<reference evidence="12 13" key="1">
    <citation type="submission" date="2014-03" db="EMBL/GenBank/DDBJ databases">
        <title>The draft genome sequence of Thalassospira alkalitolerans JCM 18968.</title>
        <authorList>
            <person name="Lai Q."/>
            <person name="Shao Z."/>
        </authorList>
    </citation>
    <scope>NUCLEOTIDE SEQUENCE [LARGE SCALE GENOMIC DNA]</scope>
    <source>
        <strain evidence="12 13">JCM 18968</strain>
    </source>
</reference>
<sequence>MPDIVIKKIKKGGHGGHHGGSWKVAYADFVTAMMAFFLLLWLLSSATEEQLQGVSNYFTPETISQNESGSGGILGGTSLAKEGSLRSEAGNPTVSMDIPPVKTPEEIAELQRAQQEDKEFKEAEEELRKAIENSPDLQELAKNIRIEETDEGLRIQILDEDGTAMFPSGSAQMAEHTKLLLSKVAEAIESMPQNIAIEGHTDAIPFTTITGYSNWELSSDRALATRRELETLGLTAKRFAKVAGLADTDPLMPEAPENERNRRISITLLRGTGHRPALEGEQPNGNGTPVTKNGDVSETGTQSEPLSSGQPTTRRPSFAVPSDR</sequence>
<evidence type="ECO:0000313" key="12">
    <source>
        <dbReference type="EMBL" id="OSQ48712.1"/>
    </source>
</evidence>
<evidence type="ECO:0000256" key="10">
    <source>
        <dbReference type="SAM" id="Phobius"/>
    </source>
</evidence>
<evidence type="ECO:0000256" key="3">
    <source>
        <dbReference type="ARBA" id="ARBA00022475"/>
    </source>
</evidence>
<evidence type="ECO:0000313" key="13">
    <source>
        <dbReference type="Proteomes" id="UP000193396"/>
    </source>
</evidence>
<evidence type="ECO:0000256" key="1">
    <source>
        <dbReference type="ARBA" id="ARBA00004162"/>
    </source>
</evidence>
<dbReference type="EMBL" id="JFKB01000004">
    <property type="protein sequence ID" value="OSQ48712.1"/>
    <property type="molecule type" value="Genomic_DNA"/>
</dbReference>
<dbReference type="InterPro" id="IPR036737">
    <property type="entry name" value="OmpA-like_sf"/>
</dbReference>
<dbReference type="OrthoDB" id="7170686at2"/>
<feature type="transmembrane region" description="Helical" evidence="10">
    <location>
        <begin position="21"/>
        <end position="43"/>
    </location>
</feature>
<dbReference type="InterPro" id="IPR006665">
    <property type="entry name" value="OmpA-like"/>
</dbReference>
<dbReference type="PROSITE" id="PS51123">
    <property type="entry name" value="OMPA_2"/>
    <property type="match status" value="1"/>
</dbReference>
<evidence type="ECO:0000256" key="5">
    <source>
        <dbReference type="ARBA" id="ARBA00022989"/>
    </source>
</evidence>
<keyword evidence="6 7" id="KW-0472">Membrane</keyword>
<proteinExistence type="inferred from homology"/>
<dbReference type="Pfam" id="PF00691">
    <property type="entry name" value="OmpA"/>
    <property type="match status" value="1"/>
</dbReference>
<dbReference type="SUPFAM" id="SSF103088">
    <property type="entry name" value="OmpA-like"/>
    <property type="match status" value="1"/>
</dbReference>
<evidence type="ECO:0000256" key="2">
    <source>
        <dbReference type="ARBA" id="ARBA00008914"/>
    </source>
</evidence>
<comment type="subcellular location">
    <subcellularLocation>
        <location evidence="1">Cell membrane</location>
        <topology evidence="1">Single-pass membrane protein</topology>
    </subcellularLocation>
</comment>
<dbReference type="STRING" id="1293890.TALK_07155"/>
<feature type="region of interest" description="Disordered" evidence="9">
    <location>
        <begin position="268"/>
        <end position="324"/>
    </location>
</feature>
<keyword evidence="4 10" id="KW-0812">Transmembrane</keyword>
<dbReference type="PANTHER" id="PTHR30329:SF21">
    <property type="entry name" value="LIPOPROTEIN YIAD-RELATED"/>
    <property type="match status" value="1"/>
</dbReference>
<comment type="similarity">
    <text evidence="2">Belongs to the MotB family.</text>
</comment>
<dbReference type="GO" id="GO:0005886">
    <property type="term" value="C:plasma membrane"/>
    <property type="evidence" value="ECO:0007669"/>
    <property type="project" value="UniProtKB-SubCell"/>
</dbReference>
<evidence type="ECO:0000259" key="11">
    <source>
        <dbReference type="PROSITE" id="PS51123"/>
    </source>
</evidence>
<dbReference type="Proteomes" id="UP000193396">
    <property type="component" value="Unassembled WGS sequence"/>
</dbReference>
<accession>A0A1Y2LDW6</accession>
<dbReference type="AlphaFoldDB" id="A0A1Y2LDW6"/>
<protein>
    <submittedName>
        <fullName evidence="12">Membrane protein</fullName>
    </submittedName>
</protein>
<feature type="domain" description="OmpA-like" evidence="11">
    <location>
        <begin position="153"/>
        <end position="272"/>
    </location>
</feature>
<evidence type="ECO:0000256" key="7">
    <source>
        <dbReference type="PROSITE-ProRule" id="PRU00473"/>
    </source>
</evidence>
<name>A0A1Y2LDW6_9PROT</name>
<evidence type="ECO:0000256" key="6">
    <source>
        <dbReference type="ARBA" id="ARBA00023136"/>
    </source>
</evidence>
<dbReference type="RefSeq" id="WP_085617348.1">
    <property type="nucleotide sequence ID" value="NZ_JFKB01000004.1"/>
</dbReference>
<feature type="coiled-coil region" evidence="8">
    <location>
        <begin position="110"/>
        <end position="140"/>
    </location>
</feature>
<comment type="caution">
    <text evidence="12">The sequence shown here is derived from an EMBL/GenBank/DDBJ whole genome shotgun (WGS) entry which is preliminary data.</text>
</comment>
<keyword evidence="5 10" id="KW-1133">Transmembrane helix</keyword>
<evidence type="ECO:0000256" key="4">
    <source>
        <dbReference type="ARBA" id="ARBA00022692"/>
    </source>
</evidence>
<gene>
    <name evidence="12" type="ORF">TALK_07155</name>
</gene>
<keyword evidence="8" id="KW-0175">Coiled coil</keyword>
<dbReference type="InterPro" id="IPR050330">
    <property type="entry name" value="Bact_OuterMem_StrucFunc"/>
</dbReference>
<keyword evidence="3" id="KW-1003">Cell membrane</keyword>
<feature type="compositionally biased region" description="Polar residues" evidence="9">
    <location>
        <begin position="283"/>
        <end position="315"/>
    </location>
</feature>
<dbReference type="Pfam" id="PF13677">
    <property type="entry name" value="MotB_plug"/>
    <property type="match status" value="1"/>
</dbReference>
<dbReference type="PANTHER" id="PTHR30329">
    <property type="entry name" value="STATOR ELEMENT OF FLAGELLAR MOTOR COMPLEX"/>
    <property type="match status" value="1"/>
</dbReference>
<dbReference type="InterPro" id="IPR025713">
    <property type="entry name" value="MotB-like_N_dom"/>
</dbReference>
<dbReference type="CDD" id="cd07185">
    <property type="entry name" value="OmpA_C-like"/>
    <property type="match status" value="1"/>
</dbReference>
<evidence type="ECO:0000256" key="9">
    <source>
        <dbReference type="SAM" id="MobiDB-lite"/>
    </source>
</evidence>
<evidence type="ECO:0000256" key="8">
    <source>
        <dbReference type="SAM" id="Coils"/>
    </source>
</evidence>
<keyword evidence="13" id="KW-1185">Reference proteome</keyword>
<dbReference type="Gene3D" id="3.30.1330.60">
    <property type="entry name" value="OmpA-like domain"/>
    <property type="match status" value="1"/>
</dbReference>
<organism evidence="12 13">
    <name type="scientific">Thalassospira alkalitolerans</name>
    <dbReference type="NCBI Taxonomy" id="1293890"/>
    <lineage>
        <taxon>Bacteria</taxon>
        <taxon>Pseudomonadati</taxon>
        <taxon>Pseudomonadota</taxon>
        <taxon>Alphaproteobacteria</taxon>
        <taxon>Rhodospirillales</taxon>
        <taxon>Thalassospiraceae</taxon>
        <taxon>Thalassospira</taxon>
    </lineage>
</organism>